<dbReference type="Proteomes" id="UP001328107">
    <property type="component" value="Unassembled WGS sequence"/>
</dbReference>
<feature type="region of interest" description="Disordered" evidence="1">
    <location>
        <begin position="68"/>
        <end position="92"/>
    </location>
</feature>
<gene>
    <name evidence="2" type="ORF">PMAYCL1PPCAC_08493</name>
</gene>
<sequence length="113" mass="12838">LGSILLATAFATPFEEENEVLKDLNVTYGQMELTRAQIIYDACEHLFYSPEAARLIVDLHDGELTVQRKNQANGPSSLEHRRRQNGQRDKEATQQRIFANICFFASGFFLESS</sequence>
<accession>A0AAN5C5K6</accession>
<reference evidence="3" key="1">
    <citation type="submission" date="2022-10" db="EMBL/GenBank/DDBJ databases">
        <title>Genome assembly of Pristionchus species.</title>
        <authorList>
            <person name="Yoshida K."/>
            <person name="Sommer R.J."/>
        </authorList>
    </citation>
    <scope>NUCLEOTIDE SEQUENCE [LARGE SCALE GENOMIC DNA]</scope>
    <source>
        <strain evidence="3">RS5460</strain>
    </source>
</reference>
<evidence type="ECO:0000313" key="2">
    <source>
        <dbReference type="EMBL" id="GMR38298.1"/>
    </source>
</evidence>
<evidence type="ECO:0000313" key="3">
    <source>
        <dbReference type="Proteomes" id="UP001328107"/>
    </source>
</evidence>
<evidence type="ECO:0000256" key="1">
    <source>
        <dbReference type="SAM" id="MobiDB-lite"/>
    </source>
</evidence>
<name>A0AAN5C5K6_9BILA</name>
<feature type="non-terminal residue" evidence="2">
    <location>
        <position position="1"/>
    </location>
</feature>
<comment type="caution">
    <text evidence="2">The sequence shown here is derived from an EMBL/GenBank/DDBJ whole genome shotgun (WGS) entry which is preliminary data.</text>
</comment>
<proteinExistence type="predicted"/>
<dbReference type="EMBL" id="BTRK01000002">
    <property type="protein sequence ID" value="GMR38298.1"/>
    <property type="molecule type" value="Genomic_DNA"/>
</dbReference>
<organism evidence="2 3">
    <name type="scientific">Pristionchus mayeri</name>
    <dbReference type="NCBI Taxonomy" id="1317129"/>
    <lineage>
        <taxon>Eukaryota</taxon>
        <taxon>Metazoa</taxon>
        <taxon>Ecdysozoa</taxon>
        <taxon>Nematoda</taxon>
        <taxon>Chromadorea</taxon>
        <taxon>Rhabditida</taxon>
        <taxon>Rhabditina</taxon>
        <taxon>Diplogasteromorpha</taxon>
        <taxon>Diplogasteroidea</taxon>
        <taxon>Neodiplogasteridae</taxon>
        <taxon>Pristionchus</taxon>
    </lineage>
</organism>
<protein>
    <submittedName>
        <fullName evidence="2">Uncharacterized protein</fullName>
    </submittedName>
</protein>
<keyword evidence="3" id="KW-1185">Reference proteome</keyword>
<dbReference type="AlphaFoldDB" id="A0AAN5C5K6"/>